<dbReference type="AlphaFoldDB" id="A0A448X3V9"/>
<comment type="caution">
    <text evidence="1">The sequence shown here is derived from an EMBL/GenBank/DDBJ whole genome shotgun (WGS) entry which is preliminary data.</text>
</comment>
<dbReference type="EMBL" id="CAAALY010087037">
    <property type="protein sequence ID" value="VEL27401.1"/>
    <property type="molecule type" value="Genomic_DNA"/>
</dbReference>
<organism evidence="1 2">
    <name type="scientific">Protopolystoma xenopodis</name>
    <dbReference type="NCBI Taxonomy" id="117903"/>
    <lineage>
        <taxon>Eukaryota</taxon>
        <taxon>Metazoa</taxon>
        <taxon>Spiralia</taxon>
        <taxon>Lophotrochozoa</taxon>
        <taxon>Platyhelminthes</taxon>
        <taxon>Monogenea</taxon>
        <taxon>Polyopisthocotylea</taxon>
        <taxon>Polystomatidea</taxon>
        <taxon>Polystomatidae</taxon>
        <taxon>Protopolystoma</taxon>
    </lineage>
</organism>
<protein>
    <submittedName>
        <fullName evidence="1">Uncharacterized protein</fullName>
    </submittedName>
</protein>
<sequence length="72" mass="8186">MKEKQSELVGRWRAFSIGPSAGDNSPTIWPISDWTADLPSPHPLNTSQKWTASRIARFHWLHISPRSLCHGH</sequence>
<name>A0A448X3V9_9PLAT</name>
<reference evidence="1" key="1">
    <citation type="submission" date="2018-11" db="EMBL/GenBank/DDBJ databases">
        <authorList>
            <consortium name="Pathogen Informatics"/>
        </authorList>
    </citation>
    <scope>NUCLEOTIDE SEQUENCE</scope>
</reference>
<proteinExistence type="predicted"/>
<dbReference type="Proteomes" id="UP000784294">
    <property type="component" value="Unassembled WGS sequence"/>
</dbReference>
<accession>A0A448X3V9</accession>
<gene>
    <name evidence="1" type="ORF">PXEA_LOCUS20841</name>
</gene>
<keyword evidence="2" id="KW-1185">Reference proteome</keyword>
<evidence type="ECO:0000313" key="1">
    <source>
        <dbReference type="EMBL" id="VEL27401.1"/>
    </source>
</evidence>
<evidence type="ECO:0000313" key="2">
    <source>
        <dbReference type="Proteomes" id="UP000784294"/>
    </source>
</evidence>